<keyword evidence="1" id="KW-1133">Transmembrane helix</keyword>
<dbReference type="EMBL" id="DVLL01000021">
    <property type="protein sequence ID" value="HIT59405.1"/>
    <property type="molecule type" value="Genomic_DNA"/>
</dbReference>
<evidence type="ECO:0000256" key="1">
    <source>
        <dbReference type="SAM" id="Phobius"/>
    </source>
</evidence>
<accession>A0A9D1KKM4</accession>
<dbReference type="InterPro" id="IPR010994">
    <property type="entry name" value="RuvA_2-like"/>
</dbReference>
<feature type="transmembrane region" description="Helical" evidence="1">
    <location>
        <begin position="6"/>
        <end position="25"/>
    </location>
</feature>
<evidence type="ECO:0000313" key="2">
    <source>
        <dbReference type="EMBL" id="HIT59405.1"/>
    </source>
</evidence>
<protein>
    <submittedName>
        <fullName evidence="2">Helix-hairpin-helix domain-containing protein</fullName>
    </submittedName>
</protein>
<reference evidence="2" key="1">
    <citation type="submission" date="2020-10" db="EMBL/GenBank/DDBJ databases">
        <authorList>
            <person name="Gilroy R."/>
        </authorList>
    </citation>
    <scope>NUCLEOTIDE SEQUENCE</scope>
    <source>
        <strain evidence="2">CHK33-4379</strain>
    </source>
</reference>
<keyword evidence="1" id="KW-0812">Transmembrane</keyword>
<comment type="caution">
    <text evidence="2">The sequence shown here is derived from an EMBL/GenBank/DDBJ whole genome shotgun (WGS) entry which is preliminary data.</text>
</comment>
<dbReference type="InterPro" id="IPR051675">
    <property type="entry name" value="Endo/Exo/Phosphatase_dom_1"/>
</dbReference>
<reference evidence="2" key="2">
    <citation type="journal article" date="2021" name="PeerJ">
        <title>Extensive microbial diversity within the chicken gut microbiome revealed by metagenomics and culture.</title>
        <authorList>
            <person name="Gilroy R."/>
            <person name="Ravi A."/>
            <person name="Getino M."/>
            <person name="Pursley I."/>
            <person name="Horton D.L."/>
            <person name="Alikhan N.F."/>
            <person name="Baker D."/>
            <person name="Gharbi K."/>
            <person name="Hall N."/>
            <person name="Watson M."/>
            <person name="Adriaenssens E.M."/>
            <person name="Foster-Nyarko E."/>
            <person name="Jarju S."/>
            <person name="Secka A."/>
            <person name="Antonio M."/>
            <person name="Oren A."/>
            <person name="Chaudhuri R.R."/>
            <person name="La Ragione R."/>
            <person name="Hildebrand F."/>
            <person name="Pallen M.J."/>
        </authorList>
    </citation>
    <scope>NUCLEOTIDE SEQUENCE</scope>
    <source>
        <strain evidence="2">CHK33-4379</strain>
    </source>
</reference>
<proteinExistence type="predicted"/>
<evidence type="ECO:0000313" key="3">
    <source>
        <dbReference type="Proteomes" id="UP000824136"/>
    </source>
</evidence>
<keyword evidence="1" id="KW-0472">Membrane</keyword>
<gene>
    <name evidence="2" type="ORF">IAC39_06815</name>
</gene>
<dbReference type="Pfam" id="PF12836">
    <property type="entry name" value="HHH_3"/>
    <property type="match status" value="1"/>
</dbReference>
<dbReference type="PANTHER" id="PTHR21180">
    <property type="entry name" value="ENDONUCLEASE/EXONUCLEASE/PHOSPHATASE FAMILY DOMAIN-CONTAINING PROTEIN 1"/>
    <property type="match status" value="1"/>
</dbReference>
<organism evidence="2 3">
    <name type="scientific">Candidatus Faeciplasma pullistercoris</name>
    <dbReference type="NCBI Taxonomy" id="2840800"/>
    <lineage>
        <taxon>Bacteria</taxon>
        <taxon>Bacillati</taxon>
        <taxon>Bacillota</taxon>
        <taxon>Clostridia</taxon>
        <taxon>Eubacteriales</taxon>
        <taxon>Oscillospiraceae</taxon>
        <taxon>Oscillospiraceae incertae sedis</taxon>
        <taxon>Candidatus Faeciplasma</taxon>
    </lineage>
</organism>
<dbReference type="Gene3D" id="1.10.150.280">
    <property type="entry name" value="AF1531-like domain"/>
    <property type="match status" value="1"/>
</dbReference>
<dbReference type="PANTHER" id="PTHR21180:SF32">
    <property type="entry name" value="ENDONUCLEASE_EXONUCLEASE_PHOSPHATASE FAMILY DOMAIN-CONTAINING PROTEIN 1"/>
    <property type="match status" value="1"/>
</dbReference>
<dbReference type="AlphaFoldDB" id="A0A9D1KKM4"/>
<sequence>MGEKILIAVITVVFVSSVVGINLLLSSDADSLPEFVIPERPELDLSIINNATQEEFMEVKGIGEVRSLDIITLRESLGGFKDIRELTYINGISDTILEAIIEHFYGEEMQSEETTADAVQASETGMEN</sequence>
<dbReference type="SUPFAM" id="SSF47781">
    <property type="entry name" value="RuvA domain 2-like"/>
    <property type="match status" value="1"/>
</dbReference>
<dbReference type="Proteomes" id="UP000824136">
    <property type="component" value="Unassembled WGS sequence"/>
</dbReference>
<name>A0A9D1KKM4_9FIRM</name>